<gene>
    <name evidence="2" type="ORF">FGF66_07040</name>
</gene>
<feature type="domain" description="DUF2281" evidence="1">
    <location>
        <begin position="6"/>
        <end position="59"/>
    </location>
</feature>
<evidence type="ECO:0000259" key="1">
    <source>
        <dbReference type="Pfam" id="PF10047"/>
    </source>
</evidence>
<dbReference type="AlphaFoldDB" id="A0A5C4S6E6"/>
<evidence type="ECO:0000313" key="2">
    <source>
        <dbReference type="EMBL" id="TNJ38875.1"/>
    </source>
</evidence>
<reference evidence="2 3" key="1">
    <citation type="submission" date="2019-05" db="EMBL/GenBank/DDBJ databases">
        <title>Draft Whole-Genome sequence of the green sulfur bacterium Chlorobaculum thiosulfatiphilum DSM 249.</title>
        <authorList>
            <person name="Meyer T.E."/>
            <person name="Kyndt J.A."/>
        </authorList>
    </citation>
    <scope>NUCLEOTIDE SEQUENCE [LARGE SCALE GENOMIC DNA]</scope>
    <source>
        <strain evidence="2 3">DSM 249</strain>
    </source>
</reference>
<comment type="caution">
    <text evidence="2">The sequence shown here is derived from an EMBL/GenBank/DDBJ whole genome shotgun (WGS) entry which is preliminary data.</text>
</comment>
<accession>A0A5C4S6E6</accession>
<dbReference type="RefSeq" id="WP_139456961.1">
    <property type="nucleotide sequence ID" value="NZ_VDCH01000012.1"/>
</dbReference>
<protein>
    <submittedName>
        <fullName evidence="2">DUF2281 domain-containing protein</fullName>
    </submittedName>
</protein>
<dbReference type="EMBL" id="VDCH01000012">
    <property type="protein sequence ID" value="TNJ38875.1"/>
    <property type="molecule type" value="Genomic_DNA"/>
</dbReference>
<sequence length="75" mass="8540">MTTAEKINKAIQDLSEPMLHEVLDFAEFLKQKRAAETPKPGNIAERIHKRFAGLDAESIPFPERHLPRTPPSFDD</sequence>
<organism evidence="2 3">
    <name type="scientific">Chlorobaculum thiosulfatiphilum</name>
    <name type="common">Chlorobium limicola f.sp. thiosulfatophilum</name>
    <dbReference type="NCBI Taxonomy" id="115852"/>
    <lineage>
        <taxon>Bacteria</taxon>
        <taxon>Pseudomonadati</taxon>
        <taxon>Chlorobiota</taxon>
        <taxon>Chlorobiia</taxon>
        <taxon>Chlorobiales</taxon>
        <taxon>Chlorobiaceae</taxon>
        <taxon>Chlorobaculum</taxon>
    </lineage>
</organism>
<dbReference type="OrthoDB" id="9182357at2"/>
<dbReference type="Proteomes" id="UP000308271">
    <property type="component" value="Unassembled WGS sequence"/>
</dbReference>
<proteinExistence type="predicted"/>
<keyword evidence="3" id="KW-1185">Reference proteome</keyword>
<name>A0A5C4S6E6_CHLTI</name>
<dbReference type="Pfam" id="PF10047">
    <property type="entry name" value="DUF2281"/>
    <property type="match status" value="1"/>
</dbReference>
<evidence type="ECO:0000313" key="3">
    <source>
        <dbReference type="Proteomes" id="UP000308271"/>
    </source>
</evidence>
<dbReference type="InterPro" id="IPR018739">
    <property type="entry name" value="DUF2281"/>
</dbReference>